<sequence>EMNKEHFLSFVQCLKSVNDDRNLEQSVSMIYVIVHVRVTVNSSDRRYHGYRRFPASARPYTTVHMPGRQQTT</sequence>
<evidence type="ECO:0000313" key="1">
    <source>
        <dbReference type="EMBL" id="WAR05908.1"/>
    </source>
</evidence>
<feature type="non-terminal residue" evidence="1">
    <location>
        <position position="1"/>
    </location>
</feature>
<keyword evidence="2" id="KW-1185">Reference proteome</keyword>
<feature type="non-terminal residue" evidence="1">
    <location>
        <position position="72"/>
    </location>
</feature>
<reference evidence="1" key="1">
    <citation type="submission" date="2022-11" db="EMBL/GenBank/DDBJ databases">
        <title>Centuries of genome instability and evolution in soft-shell clam transmissible cancer (bioRxiv).</title>
        <authorList>
            <person name="Hart S.F.M."/>
            <person name="Yonemitsu M.A."/>
            <person name="Giersch R.M."/>
            <person name="Beal B.F."/>
            <person name="Arriagada G."/>
            <person name="Davis B.W."/>
            <person name="Ostrander E.A."/>
            <person name="Goff S.P."/>
            <person name="Metzger M.J."/>
        </authorList>
    </citation>
    <scope>NUCLEOTIDE SEQUENCE</scope>
    <source>
        <strain evidence="1">MELC-2E11</strain>
        <tissue evidence="1">Siphon/mantle</tissue>
    </source>
</reference>
<dbReference type="Proteomes" id="UP001164746">
    <property type="component" value="Chromosome 5"/>
</dbReference>
<organism evidence="1 2">
    <name type="scientific">Mya arenaria</name>
    <name type="common">Soft-shell clam</name>
    <dbReference type="NCBI Taxonomy" id="6604"/>
    <lineage>
        <taxon>Eukaryota</taxon>
        <taxon>Metazoa</taxon>
        <taxon>Spiralia</taxon>
        <taxon>Lophotrochozoa</taxon>
        <taxon>Mollusca</taxon>
        <taxon>Bivalvia</taxon>
        <taxon>Autobranchia</taxon>
        <taxon>Heteroconchia</taxon>
        <taxon>Euheterodonta</taxon>
        <taxon>Imparidentia</taxon>
        <taxon>Neoheterodontei</taxon>
        <taxon>Myida</taxon>
        <taxon>Myoidea</taxon>
        <taxon>Myidae</taxon>
        <taxon>Mya</taxon>
    </lineage>
</organism>
<protein>
    <submittedName>
        <fullName evidence="1">Uncharacterized protein</fullName>
    </submittedName>
</protein>
<name>A0ABY7E7E3_MYAAR</name>
<accession>A0ABY7E7E3</accession>
<proteinExistence type="predicted"/>
<dbReference type="EMBL" id="CP111016">
    <property type="protein sequence ID" value="WAR05908.1"/>
    <property type="molecule type" value="Genomic_DNA"/>
</dbReference>
<gene>
    <name evidence="1" type="ORF">MAR_021277</name>
</gene>
<evidence type="ECO:0000313" key="2">
    <source>
        <dbReference type="Proteomes" id="UP001164746"/>
    </source>
</evidence>